<reference evidence="2 3" key="1">
    <citation type="submission" date="2019-02" db="EMBL/GenBank/DDBJ databases">
        <title>Deep-cultivation of Planctomycetes and their phenomic and genomic characterization uncovers novel biology.</title>
        <authorList>
            <person name="Wiegand S."/>
            <person name="Jogler M."/>
            <person name="Boedeker C."/>
            <person name="Pinto D."/>
            <person name="Vollmers J."/>
            <person name="Rivas-Marin E."/>
            <person name="Kohn T."/>
            <person name="Peeters S.H."/>
            <person name="Heuer A."/>
            <person name="Rast P."/>
            <person name="Oberbeckmann S."/>
            <person name="Bunk B."/>
            <person name="Jeske O."/>
            <person name="Meyerdierks A."/>
            <person name="Storesund J.E."/>
            <person name="Kallscheuer N."/>
            <person name="Luecker S."/>
            <person name="Lage O.M."/>
            <person name="Pohl T."/>
            <person name="Merkel B.J."/>
            <person name="Hornburger P."/>
            <person name="Mueller R.-W."/>
            <person name="Bruemmer F."/>
            <person name="Labrenz M."/>
            <person name="Spormann A.M."/>
            <person name="Op Den Camp H."/>
            <person name="Overmann J."/>
            <person name="Amann R."/>
            <person name="Jetten M.S.M."/>
            <person name="Mascher T."/>
            <person name="Medema M.H."/>
            <person name="Devos D.P."/>
            <person name="Kaster A.-K."/>
            <person name="Ovreas L."/>
            <person name="Rohde M."/>
            <person name="Galperin M.Y."/>
            <person name="Jogler C."/>
        </authorList>
    </citation>
    <scope>NUCLEOTIDE SEQUENCE [LARGE SCALE GENOMIC DNA]</scope>
    <source>
        <strain evidence="2 3">CA54</strain>
    </source>
</reference>
<dbReference type="PANTHER" id="PTHR35446:SF3">
    <property type="entry name" value="CMD DOMAIN-CONTAINING PROTEIN"/>
    <property type="match status" value="1"/>
</dbReference>
<feature type="domain" description="Carboxymuconolactone decarboxylase-like" evidence="1">
    <location>
        <begin position="41"/>
        <end position="120"/>
    </location>
</feature>
<dbReference type="SUPFAM" id="SSF69118">
    <property type="entry name" value="AhpD-like"/>
    <property type="match status" value="1"/>
</dbReference>
<dbReference type="EMBL" id="SJPP01000003">
    <property type="protein sequence ID" value="TWU07254.1"/>
    <property type="molecule type" value="Genomic_DNA"/>
</dbReference>
<dbReference type="RefSeq" id="WP_146374048.1">
    <property type="nucleotide sequence ID" value="NZ_SJPP01000003.1"/>
</dbReference>
<dbReference type="GO" id="GO:0051920">
    <property type="term" value="F:peroxiredoxin activity"/>
    <property type="evidence" value="ECO:0007669"/>
    <property type="project" value="InterPro"/>
</dbReference>
<name>A0A5C6B9P9_9PLAN</name>
<dbReference type="InterPro" id="IPR029032">
    <property type="entry name" value="AhpD-like"/>
</dbReference>
<dbReference type="OrthoDB" id="9801997at2"/>
<organism evidence="2 3">
    <name type="scientific">Symmachiella macrocystis</name>
    <dbReference type="NCBI Taxonomy" id="2527985"/>
    <lineage>
        <taxon>Bacteria</taxon>
        <taxon>Pseudomonadati</taxon>
        <taxon>Planctomycetota</taxon>
        <taxon>Planctomycetia</taxon>
        <taxon>Planctomycetales</taxon>
        <taxon>Planctomycetaceae</taxon>
        <taxon>Symmachiella</taxon>
    </lineage>
</organism>
<dbReference type="NCBIfam" id="TIGR01926">
    <property type="entry name" value="peroxid_rel"/>
    <property type="match status" value="1"/>
</dbReference>
<evidence type="ECO:0000313" key="2">
    <source>
        <dbReference type="EMBL" id="TWU07254.1"/>
    </source>
</evidence>
<keyword evidence="3" id="KW-1185">Reference proteome</keyword>
<evidence type="ECO:0000259" key="1">
    <source>
        <dbReference type="Pfam" id="PF02627"/>
    </source>
</evidence>
<dbReference type="InterPro" id="IPR003779">
    <property type="entry name" value="CMD-like"/>
</dbReference>
<dbReference type="Pfam" id="PF02627">
    <property type="entry name" value="CMD"/>
    <property type="match status" value="1"/>
</dbReference>
<dbReference type="Gene3D" id="1.20.1290.10">
    <property type="entry name" value="AhpD-like"/>
    <property type="match status" value="1"/>
</dbReference>
<protein>
    <submittedName>
        <fullName evidence="2">Carboxymuconolactone decarboxylase family protein</fullName>
    </submittedName>
</protein>
<dbReference type="InterPro" id="IPR004675">
    <property type="entry name" value="AhpD_core"/>
</dbReference>
<dbReference type="Proteomes" id="UP000320735">
    <property type="component" value="Unassembled WGS sequence"/>
</dbReference>
<dbReference type="PANTHER" id="PTHR35446">
    <property type="entry name" value="SI:CH211-175M2.5"/>
    <property type="match status" value="1"/>
</dbReference>
<proteinExistence type="predicted"/>
<accession>A0A5C6B9P9</accession>
<evidence type="ECO:0000313" key="3">
    <source>
        <dbReference type="Proteomes" id="UP000320735"/>
    </source>
</evidence>
<sequence>MARFQLVDPQQTNHDSAELLQGVQKQLGGVPNFMRVLANSPATLAGFLDFHTHLGRGRLSLKTRERIALAMAEANTCQYCVSAHSTLGGKAGLSEDEILAARQGGSADAKADAAVQFARQVLESRGEVTAAELQAVRDAGYGDDEIVEIIAHVALNTWTNFLGKAGQIDIDFPEVALLGETADAIQAA</sequence>
<dbReference type="InterPro" id="IPR010195">
    <property type="entry name" value="Uncharacterised_peroxidase-rel"/>
</dbReference>
<dbReference type="AlphaFoldDB" id="A0A5C6B9P9"/>
<dbReference type="NCBIfam" id="TIGR00778">
    <property type="entry name" value="ahpD_dom"/>
    <property type="match status" value="1"/>
</dbReference>
<gene>
    <name evidence="2" type="ORF">CA54_56590</name>
</gene>
<comment type="caution">
    <text evidence="2">The sequence shown here is derived from an EMBL/GenBank/DDBJ whole genome shotgun (WGS) entry which is preliminary data.</text>
</comment>